<keyword evidence="2" id="KW-0479">Metal-binding</keyword>
<dbReference type="SFLD" id="SFLDS00003">
    <property type="entry name" value="Haloacid_Dehalogenase"/>
    <property type="match status" value="1"/>
</dbReference>
<dbReference type="InterPro" id="IPR023214">
    <property type="entry name" value="HAD_sf"/>
</dbReference>
<dbReference type="NCBIfam" id="TIGR01662">
    <property type="entry name" value="HAD-SF-IIIA"/>
    <property type="match status" value="1"/>
</dbReference>
<accession>A0A223KSC8</accession>
<proteinExistence type="predicted"/>
<dbReference type="Gene3D" id="1.10.150.520">
    <property type="match status" value="1"/>
</dbReference>
<evidence type="ECO:0000313" key="6">
    <source>
        <dbReference type="Proteomes" id="UP000215224"/>
    </source>
</evidence>
<evidence type="ECO:0000256" key="1">
    <source>
        <dbReference type="ARBA" id="ARBA00001946"/>
    </source>
</evidence>
<dbReference type="Proteomes" id="UP000215224">
    <property type="component" value="Chromosome"/>
</dbReference>
<dbReference type="PANTHER" id="PTHR46470">
    <property type="entry name" value="N-ACYLNEURAMINATE-9-PHOSPHATASE"/>
    <property type="match status" value="1"/>
</dbReference>
<dbReference type="AlphaFoldDB" id="A0A223KSC8"/>
<evidence type="ECO:0000256" key="4">
    <source>
        <dbReference type="ARBA" id="ARBA00022842"/>
    </source>
</evidence>
<evidence type="ECO:0000313" key="5">
    <source>
        <dbReference type="EMBL" id="AST92379.1"/>
    </source>
</evidence>
<dbReference type="RefSeq" id="WP_066414440.1">
    <property type="nucleotide sequence ID" value="NZ_CP018866.1"/>
</dbReference>
<dbReference type="InterPro" id="IPR036412">
    <property type="entry name" value="HAD-like_sf"/>
</dbReference>
<dbReference type="InterPro" id="IPR051400">
    <property type="entry name" value="HAD-like_hydrolase"/>
</dbReference>
<keyword evidence="3" id="KW-0378">Hydrolase</keyword>
<dbReference type="InterPro" id="IPR041492">
    <property type="entry name" value="HAD_2"/>
</dbReference>
<dbReference type="STRING" id="1314751.GCA_001591425_01604"/>
<dbReference type="GO" id="GO:0046872">
    <property type="term" value="F:metal ion binding"/>
    <property type="evidence" value="ECO:0007669"/>
    <property type="project" value="UniProtKB-KW"/>
</dbReference>
<name>A0A223KSC8_9BACI</name>
<comment type="cofactor">
    <cofactor evidence="1">
        <name>Mg(2+)</name>
        <dbReference type="ChEBI" id="CHEBI:18420"/>
    </cofactor>
</comment>
<dbReference type="Pfam" id="PF13419">
    <property type="entry name" value="HAD_2"/>
    <property type="match status" value="1"/>
</dbReference>
<dbReference type="EMBL" id="CP018866">
    <property type="protein sequence ID" value="AST92379.1"/>
    <property type="molecule type" value="Genomic_DNA"/>
</dbReference>
<evidence type="ECO:0000256" key="2">
    <source>
        <dbReference type="ARBA" id="ARBA00022723"/>
    </source>
</evidence>
<keyword evidence="6" id="KW-1185">Reference proteome</keyword>
<gene>
    <name evidence="5" type="ORF">BC6307_14305</name>
</gene>
<dbReference type="NCBIfam" id="TIGR01549">
    <property type="entry name" value="HAD-SF-IA-v1"/>
    <property type="match status" value="1"/>
</dbReference>
<dbReference type="PROSITE" id="PS01228">
    <property type="entry name" value="COF_1"/>
    <property type="match status" value="1"/>
</dbReference>
<dbReference type="KEGG" id="bcoh:BC6307_14305"/>
<protein>
    <submittedName>
        <fullName evidence="5">L-2-haloalkanoic acid dehalogenase</fullName>
    </submittedName>
</protein>
<dbReference type="PANTHER" id="PTHR46470:SF2">
    <property type="entry name" value="GLYCERALDEHYDE 3-PHOSPHATE PHOSPHATASE"/>
    <property type="match status" value="1"/>
</dbReference>
<dbReference type="Gene3D" id="3.40.50.1000">
    <property type="entry name" value="HAD superfamily/HAD-like"/>
    <property type="match status" value="1"/>
</dbReference>
<dbReference type="InterPro" id="IPR006439">
    <property type="entry name" value="HAD-SF_hydro_IA"/>
</dbReference>
<dbReference type="GO" id="GO:0044281">
    <property type="term" value="P:small molecule metabolic process"/>
    <property type="evidence" value="ECO:0007669"/>
    <property type="project" value="UniProtKB-ARBA"/>
</dbReference>
<dbReference type="PRINTS" id="PR00413">
    <property type="entry name" value="HADHALOGNASE"/>
</dbReference>
<dbReference type="SUPFAM" id="SSF56784">
    <property type="entry name" value="HAD-like"/>
    <property type="match status" value="1"/>
</dbReference>
<evidence type="ECO:0000256" key="3">
    <source>
        <dbReference type="ARBA" id="ARBA00022801"/>
    </source>
</evidence>
<reference evidence="5 6" key="1">
    <citation type="submission" date="2016-12" db="EMBL/GenBank/DDBJ databases">
        <title>The whole genome sequencing and assembly of Bacillus cohnii DSM 6307T strain.</title>
        <authorList>
            <person name="Lee Y.-J."/>
            <person name="Yi H."/>
            <person name="Bahn Y.-S."/>
            <person name="Kim J.F."/>
            <person name="Lee D.-W."/>
        </authorList>
    </citation>
    <scope>NUCLEOTIDE SEQUENCE [LARGE SCALE GENOMIC DNA]</scope>
    <source>
        <strain evidence="5 6">DSM 6307</strain>
    </source>
</reference>
<dbReference type="GO" id="GO:0016791">
    <property type="term" value="F:phosphatase activity"/>
    <property type="evidence" value="ECO:0007669"/>
    <property type="project" value="TreeGrafter"/>
</dbReference>
<dbReference type="SFLD" id="SFLDG01129">
    <property type="entry name" value="C1.5:_HAD__Beta-PGM__Phosphata"/>
    <property type="match status" value="1"/>
</dbReference>
<dbReference type="NCBIfam" id="TIGR01509">
    <property type="entry name" value="HAD-SF-IA-v3"/>
    <property type="match status" value="1"/>
</dbReference>
<sequence>MVNAVLFDLDGTLLNRDESLKNFILDQYSRLQDGLGHINKKQFTERFITLDNRGYVWKDKVYAQLIEEFDIQDYTVNFLLEDYIKHFKNHCIPFPNLIVMLRKLQKLGCSLGIISNGMTEFQLHNIRALGIESYFQTILISEKEGLRKPDPLIFQKALEQMKVSANECLFVGDHPENDVRASKKVGMTSVWKKDTYWDNIIADYTVDDLIELINLVEELR</sequence>
<dbReference type="InterPro" id="IPR006549">
    <property type="entry name" value="HAD-SF_hydro_IIIA"/>
</dbReference>
<keyword evidence="4" id="KW-0460">Magnesium</keyword>
<organism evidence="5 6">
    <name type="scientific">Sutcliffiella cohnii</name>
    <dbReference type="NCBI Taxonomy" id="33932"/>
    <lineage>
        <taxon>Bacteria</taxon>
        <taxon>Bacillati</taxon>
        <taxon>Bacillota</taxon>
        <taxon>Bacilli</taxon>
        <taxon>Bacillales</taxon>
        <taxon>Bacillaceae</taxon>
        <taxon>Sutcliffiella</taxon>
    </lineage>
</organism>